<keyword evidence="1" id="KW-0732">Signal</keyword>
<dbReference type="InterPro" id="IPR011990">
    <property type="entry name" value="TPR-like_helical_dom_sf"/>
</dbReference>
<proteinExistence type="predicted"/>
<evidence type="ECO:0000313" key="2">
    <source>
        <dbReference type="EMBL" id="MBK1790662.1"/>
    </source>
</evidence>
<dbReference type="Proteomes" id="UP000624703">
    <property type="component" value="Unassembled WGS sequence"/>
</dbReference>
<feature type="chain" id="PRO_5035267727" description="Tetratricopeptide repeat-containing protein" evidence="1">
    <location>
        <begin position="24"/>
        <end position="950"/>
    </location>
</feature>
<dbReference type="AlphaFoldDB" id="A0A8J7MCJ8"/>
<keyword evidence="3" id="KW-1185">Reference proteome</keyword>
<evidence type="ECO:0000256" key="1">
    <source>
        <dbReference type="SAM" id="SignalP"/>
    </source>
</evidence>
<evidence type="ECO:0000313" key="3">
    <source>
        <dbReference type="Proteomes" id="UP000624703"/>
    </source>
</evidence>
<dbReference type="EMBL" id="JAENIM010000031">
    <property type="protein sequence ID" value="MBK1790662.1"/>
    <property type="molecule type" value="Genomic_DNA"/>
</dbReference>
<comment type="caution">
    <text evidence="2">The sequence shown here is derived from an EMBL/GenBank/DDBJ whole genome shotgun (WGS) entry which is preliminary data.</text>
</comment>
<evidence type="ECO:0008006" key="4">
    <source>
        <dbReference type="Google" id="ProtNLM"/>
    </source>
</evidence>
<name>A0A8J7MCJ8_9BACT</name>
<gene>
    <name evidence="2" type="ORF">JIN82_05780</name>
</gene>
<dbReference type="PROSITE" id="PS51257">
    <property type="entry name" value="PROKAR_LIPOPROTEIN"/>
    <property type="match status" value="1"/>
</dbReference>
<sequence length="950" mass="106387">MRLGAKISVMVSSLGAACCFALAADSQVAGGAVNELTEQDGVVVEGDGSGQPAEPELSAKEKAEKLIPLLAGNNYQERIQAHIDLWELGMDALPAVEQAMLSSEPEIRLRATELFQYISAGVLADSDDEIKSMVMSYNKANVRTKQNLLNQLAQKQAYWQIFHLYEREKDEFVRANMKGFVQRISLVMARQAVAAGDLARARMVLEKTPASEATSISLAWLLRETGELESAIEVELQKPADADKSLLKGLYRVSGQLEKVAEVAAAEKNLEDQVLVSLLQNDPEPLMGWLLRDHRTQNSLASLSLMIQRLRWQGKFAEADELAAEIQDNGEMIMRDNDVLDHSYFLLANGYLKEAKKFFGLYNTYALDSYYDATMQLDHQLDLMGIEPDSLDAWVETQMSVIKDTEDKADIGRLLEAACFFDSIGQTEEANRVLQPYLQSTYSSEAKDAENPELKDLEGWLEMLSDMLGDEYRLHDYVHNEVLARGNSEEYFSAVVAELYSRSADDLLWSYLLKNSESAKDAYESLAILRGYTRSSDEKARGLQEKLLEEFADLPAGDQAEYKSELAVIALYRRDVESVGMLLEDIGAEKITASWNDTHELLEAEKNGWRQSADDLAEMVKEFDGASTGPDQQVSTLIQWHIASALCKDQVMVDESTELIKLFILGDVSLLQDIAVKCYSRQLYDLAEYWWQQAFLCAGIWDNSAVARLQTLLRGYGSWGSGLDTPKDWQKNAAISEATISFLSLRGNNDGGIVTPLYLRHFADMYHGLALAEAGNMDLAIKYLDDAHRIWATHAGIADHFFPQVMKFVDADQLDAWVEKSYQPVLAMTQKYPDAHNLQNGAAWILSRAQSKPAAAMAHVGQALRIRPRNCAYLDTQAEVYFAQGNRDEAMRYSRMAMNSSISYSNGRPWSDEVINHNTYYQLVVATLNERSGLEPQYLHFQNDPLPAGK</sequence>
<protein>
    <recommendedName>
        <fullName evidence="4">Tetratricopeptide repeat-containing protein</fullName>
    </recommendedName>
</protein>
<dbReference type="Gene3D" id="1.25.40.10">
    <property type="entry name" value="Tetratricopeptide repeat domain"/>
    <property type="match status" value="1"/>
</dbReference>
<reference evidence="2" key="1">
    <citation type="submission" date="2021-01" db="EMBL/GenBank/DDBJ databases">
        <title>Modified the classification status of verrucomicrobia.</title>
        <authorList>
            <person name="Feng X."/>
        </authorList>
    </citation>
    <scope>NUCLEOTIDE SEQUENCE</scope>
    <source>
        <strain evidence="2">_KCTC 22039</strain>
    </source>
</reference>
<organism evidence="2 3">
    <name type="scientific">Persicirhabdus sediminis</name>
    <dbReference type="NCBI Taxonomy" id="454144"/>
    <lineage>
        <taxon>Bacteria</taxon>
        <taxon>Pseudomonadati</taxon>
        <taxon>Verrucomicrobiota</taxon>
        <taxon>Verrucomicrobiia</taxon>
        <taxon>Verrucomicrobiales</taxon>
        <taxon>Verrucomicrobiaceae</taxon>
        <taxon>Persicirhabdus</taxon>
    </lineage>
</organism>
<accession>A0A8J7MCJ8</accession>
<dbReference type="SUPFAM" id="SSF48452">
    <property type="entry name" value="TPR-like"/>
    <property type="match status" value="1"/>
</dbReference>
<dbReference type="RefSeq" id="WP_200310688.1">
    <property type="nucleotide sequence ID" value="NZ_JAENIM010000031.1"/>
</dbReference>
<feature type="signal peptide" evidence="1">
    <location>
        <begin position="1"/>
        <end position="23"/>
    </location>
</feature>